<dbReference type="CDD" id="cd00082">
    <property type="entry name" value="HisKA"/>
    <property type="match status" value="1"/>
</dbReference>
<dbReference type="InterPro" id="IPR004358">
    <property type="entry name" value="Sig_transdc_His_kin-like_C"/>
</dbReference>
<evidence type="ECO:0000256" key="11">
    <source>
        <dbReference type="ARBA" id="ARBA00023012"/>
    </source>
</evidence>
<dbReference type="GO" id="GO:0000155">
    <property type="term" value="F:phosphorelay sensor kinase activity"/>
    <property type="evidence" value="ECO:0007669"/>
    <property type="project" value="InterPro"/>
</dbReference>
<evidence type="ECO:0000256" key="1">
    <source>
        <dbReference type="ARBA" id="ARBA00000085"/>
    </source>
</evidence>
<dbReference type="PANTHER" id="PTHR45453:SF1">
    <property type="entry name" value="PHOSPHATE REGULON SENSOR PROTEIN PHOR"/>
    <property type="match status" value="1"/>
</dbReference>
<evidence type="ECO:0000256" key="5">
    <source>
        <dbReference type="ARBA" id="ARBA00022679"/>
    </source>
</evidence>
<evidence type="ECO:0000256" key="10">
    <source>
        <dbReference type="ARBA" id="ARBA00022989"/>
    </source>
</evidence>
<dbReference type="InterPro" id="IPR036097">
    <property type="entry name" value="HisK_dim/P_sf"/>
</dbReference>
<dbReference type="Proteomes" id="UP000067683">
    <property type="component" value="Chromosome"/>
</dbReference>
<dbReference type="SUPFAM" id="SSF47384">
    <property type="entry name" value="Homodimeric domain of signal transducing histidine kinase"/>
    <property type="match status" value="1"/>
</dbReference>
<keyword evidence="12" id="KW-0472">Membrane</keyword>
<keyword evidence="15" id="KW-1185">Reference proteome</keyword>
<dbReference type="Pfam" id="PF02518">
    <property type="entry name" value="HATPase_c"/>
    <property type="match status" value="1"/>
</dbReference>
<organism evidence="14 15">
    <name type="scientific">Planococcus rifietoensis</name>
    <dbReference type="NCBI Taxonomy" id="200991"/>
    <lineage>
        <taxon>Bacteria</taxon>
        <taxon>Bacillati</taxon>
        <taxon>Bacillota</taxon>
        <taxon>Bacilli</taxon>
        <taxon>Bacillales</taxon>
        <taxon>Caryophanaceae</taxon>
        <taxon>Planococcus</taxon>
    </lineage>
</organism>
<dbReference type="InterPro" id="IPR005467">
    <property type="entry name" value="His_kinase_dom"/>
</dbReference>
<dbReference type="InterPro" id="IPR050351">
    <property type="entry name" value="BphY/WalK/GraS-like"/>
</dbReference>
<evidence type="ECO:0000256" key="3">
    <source>
        <dbReference type="ARBA" id="ARBA00012438"/>
    </source>
</evidence>
<dbReference type="EMBL" id="CP013659">
    <property type="protein sequence ID" value="ALS75832.1"/>
    <property type="molecule type" value="Genomic_DNA"/>
</dbReference>
<sequence>MIYVSAVLALLLAVVSYRYYKIKQTITKDLPYISNKLDDILEKQSTERLLVRTEEQSLRELLVSINSLLDYHQEYIADGTRLRMSMNRMLSNVSHDLKTPLTVVLGYIETIQHDNRYTDEERERLLSKVNGKVMEVSHLISKFFDLAKLESNDWPIEMKHINASEVCREAILGYYDTLSSTGFEVLIDIPEAAVFIEADRDALMRVLENLLSNAIRYGKEGKVLGLSLRQEKNDVIIEVWDRGKGINEKDIHQIFERLYTLEDARSSSAEGSGLGLTIAKRLVERMKGSIRFTSVPFNKTVFAVTFKTLKT</sequence>
<keyword evidence="4" id="KW-0597">Phosphoprotein</keyword>
<comment type="catalytic activity">
    <reaction evidence="1">
        <text>ATP + protein L-histidine = ADP + protein N-phospho-L-histidine.</text>
        <dbReference type="EC" id="2.7.13.3"/>
    </reaction>
</comment>
<keyword evidence="7" id="KW-0547">Nucleotide-binding</keyword>
<dbReference type="GO" id="GO:0005524">
    <property type="term" value="F:ATP binding"/>
    <property type="evidence" value="ECO:0007669"/>
    <property type="project" value="UniProtKB-KW"/>
</dbReference>
<accession>A0A0U2XT87</accession>
<keyword evidence="6" id="KW-0812">Transmembrane</keyword>
<evidence type="ECO:0000256" key="9">
    <source>
        <dbReference type="ARBA" id="ARBA00022840"/>
    </source>
</evidence>
<dbReference type="SUPFAM" id="SSF55874">
    <property type="entry name" value="ATPase domain of HSP90 chaperone/DNA topoisomerase II/histidine kinase"/>
    <property type="match status" value="1"/>
</dbReference>
<evidence type="ECO:0000256" key="12">
    <source>
        <dbReference type="ARBA" id="ARBA00023136"/>
    </source>
</evidence>
<keyword evidence="8 14" id="KW-0418">Kinase</keyword>
<evidence type="ECO:0000313" key="15">
    <source>
        <dbReference type="Proteomes" id="UP000067683"/>
    </source>
</evidence>
<name>A0A0U2XT87_9BACL</name>
<dbReference type="RefSeq" id="WP_058382535.1">
    <property type="nucleotide sequence ID" value="NZ_CP013659.2"/>
</dbReference>
<dbReference type="GO" id="GO:0016036">
    <property type="term" value="P:cellular response to phosphate starvation"/>
    <property type="evidence" value="ECO:0007669"/>
    <property type="project" value="TreeGrafter"/>
</dbReference>
<dbReference type="InterPro" id="IPR003661">
    <property type="entry name" value="HisK_dim/P_dom"/>
</dbReference>
<keyword evidence="10" id="KW-1133">Transmembrane helix</keyword>
<keyword evidence="5" id="KW-0808">Transferase</keyword>
<evidence type="ECO:0000313" key="14">
    <source>
        <dbReference type="EMBL" id="ALS75832.1"/>
    </source>
</evidence>
<dbReference type="SMART" id="SM00387">
    <property type="entry name" value="HATPase_c"/>
    <property type="match status" value="1"/>
</dbReference>
<dbReference type="InterPro" id="IPR003594">
    <property type="entry name" value="HATPase_dom"/>
</dbReference>
<evidence type="ECO:0000256" key="7">
    <source>
        <dbReference type="ARBA" id="ARBA00022741"/>
    </source>
</evidence>
<protein>
    <recommendedName>
        <fullName evidence="3">histidine kinase</fullName>
        <ecNumber evidence="3">2.7.13.3</ecNumber>
    </recommendedName>
</protein>
<dbReference type="GO" id="GO:0005886">
    <property type="term" value="C:plasma membrane"/>
    <property type="evidence" value="ECO:0007669"/>
    <property type="project" value="TreeGrafter"/>
</dbReference>
<dbReference type="GO" id="GO:0004721">
    <property type="term" value="F:phosphoprotein phosphatase activity"/>
    <property type="evidence" value="ECO:0007669"/>
    <property type="project" value="TreeGrafter"/>
</dbReference>
<feature type="domain" description="Histidine kinase" evidence="13">
    <location>
        <begin position="92"/>
        <end position="310"/>
    </location>
</feature>
<dbReference type="FunFam" id="3.30.565.10:FF:000013">
    <property type="entry name" value="Two-component sensor histidine kinase"/>
    <property type="match status" value="1"/>
</dbReference>
<evidence type="ECO:0000259" key="13">
    <source>
        <dbReference type="PROSITE" id="PS50109"/>
    </source>
</evidence>
<dbReference type="Pfam" id="PF00512">
    <property type="entry name" value="HisKA"/>
    <property type="match status" value="1"/>
</dbReference>
<dbReference type="InterPro" id="IPR036890">
    <property type="entry name" value="HATPase_C_sf"/>
</dbReference>
<reference evidence="14" key="1">
    <citation type="submission" date="2016-01" db="EMBL/GenBank/DDBJ databases">
        <title>Complete genome of Planococcus rifietoensis type strain M8.</title>
        <authorList>
            <person name="See-Too W.S."/>
        </authorList>
    </citation>
    <scope>NUCLEOTIDE SEQUENCE [LARGE SCALE GENOMIC DNA]</scope>
    <source>
        <strain evidence="14">M8</strain>
    </source>
</reference>
<dbReference type="AlphaFoldDB" id="A0A0U2XT87"/>
<dbReference type="Gene3D" id="3.30.565.10">
    <property type="entry name" value="Histidine kinase-like ATPase, C-terminal domain"/>
    <property type="match status" value="1"/>
</dbReference>
<evidence type="ECO:0000256" key="4">
    <source>
        <dbReference type="ARBA" id="ARBA00022553"/>
    </source>
</evidence>
<dbReference type="PANTHER" id="PTHR45453">
    <property type="entry name" value="PHOSPHATE REGULON SENSOR PROTEIN PHOR"/>
    <property type="match status" value="1"/>
</dbReference>
<dbReference type="SMART" id="SM00388">
    <property type="entry name" value="HisKA"/>
    <property type="match status" value="1"/>
</dbReference>
<evidence type="ECO:0000256" key="2">
    <source>
        <dbReference type="ARBA" id="ARBA00004370"/>
    </source>
</evidence>
<evidence type="ECO:0000256" key="6">
    <source>
        <dbReference type="ARBA" id="ARBA00022692"/>
    </source>
</evidence>
<dbReference type="STRING" id="200991.AUC31_11800"/>
<keyword evidence="9" id="KW-0067">ATP-binding</keyword>
<evidence type="ECO:0000256" key="8">
    <source>
        <dbReference type="ARBA" id="ARBA00022777"/>
    </source>
</evidence>
<keyword evidence="11" id="KW-0902">Two-component regulatory system</keyword>
<dbReference type="PROSITE" id="PS50109">
    <property type="entry name" value="HIS_KIN"/>
    <property type="match status" value="1"/>
</dbReference>
<proteinExistence type="predicted"/>
<dbReference type="Gene3D" id="1.10.287.130">
    <property type="match status" value="1"/>
</dbReference>
<dbReference type="OrthoDB" id="9792991at2"/>
<dbReference type="KEGG" id="prt:AUC31_11800"/>
<dbReference type="PRINTS" id="PR00344">
    <property type="entry name" value="BCTRLSENSOR"/>
</dbReference>
<dbReference type="EC" id="2.7.13.3" evidence="3"/>
<gene>
    <name evidence="14" type="ORF">AUC31_11800</name>
</gene>
<comment type="subcellular location">
    <subcellularLocation>
        <location evidence="2">Membrane</location>
    </subcellularLocation>
</comment>